<dbReference type="EMBL" id="JASNVH010000001">
    <property type="protein sequence ID" value="MDK4306020.1"/>
    <property type="molecule type" value="Genomic_DNA"/>
</dbReference>
<dbReference type="SMART" id="SM00849">
    <property type="entry name" value="Lactamase_B"/>
    <property type="match status" value="1"/>
</dbReference>
<evidence type="ECO:0000313" key="2">
    <source>
        <dbReference type="EMBL" id="MDK4306020.1"/>
    </source>
</evidence>
<dbReference type="Proteomes" id="UP001224412">
    <property type="component" value="Unassembled WGS sequence"/>
</dbReference>
<dbReference type="InterPro" id="IPR036866">
    <property type="entry name" value="RibonucZ/Hydroxyglut_hydro"/>
</dbReference>
<name>A0AAP4BPU4_9CORY</name>
<reference evidence="2" key="1">
    <citation type="submission" date="2023-05" db="EMBL/GenBank/DDBJ databases">
        <title>Metabolic capabilities are highly conserved among human nasal-associated Corynebacterium species in pangenomic analyses.</title>
        <authorList>
            <person name="Tran T.H."/>
            <person name="Roberts A.Q."/>
            <person name="Escapa I.F."/>
            <person name="Gao W."/>
            <person name="Conlan S."/>
            <person name="Kong H."/>
            <person name="Segre J.A."/>
            <person name="Kelly M.S."/>
            <person name="Lemon K.P."/>
        </authorList>
    </citation>
    <scope>NUCLEOTIDE SEQUENCE</scope>
    <source>
        <strain evidence="2">KPL2773</strain>
    </source>
</reference>
<organism evidence="2 3">
    <name type="scientific">Corynebacterium pseudodiphtheriticum</name>
    <dbReference type="NCBI Taxonomy" id="37637"/>
    <lineage>
        <taxon>Bacteria</taxon>
        <taxon>Bacillati</taxon>
        <taxon>Actinomycetota</taxon>
        <taxon>Actinomycetes</taxon>
        <taxon>Mycobacteriales</taxon>
        <taxon>Corynebacteriaceae</taxon>
        <taxon>Corynebacterium</taxon>
    </lineage>
</organism>
<evidence type="ECO:0000259" key="1">
    <source>
        <dbReference type="SMART" id="SM00849"/>
    </source>
</evidence>
<proteinExistence type="predicted"/>
<dbReference type="Pfam" id="PF00753">
    <property type="entry name" value="Lactamase_B"/>
    <property type="match status" value="1"/>
</dbReference>
<dbReference type="Gene3D" id="3.60.15.10">
    <property type="entry name" value="Ribonuclease Z/Hydroxyacylglutathione hydrolase-like"/>
    <property type="match status" value="1"/>
</dbReference>
<comment type="caution">
    <text evidence="2">The sequence shown here is derived from an EMBL/GenBank/DDBJ whole genome shotgun (WGS) entry which is preliminary data.</text>
</comment>
<dbReference type="CDD" id="cd06262">
    <property type="entry name" value="metallo-hydrolase-like_MBL-fold"/>
    <property type="match status" value="1"/>
</dbReference>
<evidence type="ECO:0000313" key="3">
    <source>
        <dbReference type="Proteomes" id="UP001224412"/>
    </source>
</evidence>
<accession>A0AAP4BPU4</accession>
<gene>
    <name evidence="2" type="ORF">QPX42_00365</name>
</gene>
<dbReference type="PANTHER" id="PTHR46233">
    <property type="entry name" value="HYDROXYACYLGLUTATHIONE HYDROLASE GLOC"/>
    <property type="match status" value="1"/>
</dbReference>
<sequence length="205" mass="22741">MRIDHLVTSGKFKLDGNEWDVDNNVFIVGDQDCWIIDPSHEFDTIVGAVENRNVKGIILTHGHSDHVDIAPQVADHFGVEMYMHPDDEMLWEEANGDRSFARLADGDTFDVEGSTLKVLHTPGHSPGSCVLYCEDEAKIFAGDTLFSGGPGATDKKYSDFGTIIESLKSKVFTLPDETKVLPGHGDFTTVGEEFSRLDEYIERGY</sequence>
<dbReference type="SUPFAM" id="SSF56281">
    <property type="entry name" value="Metallo-hydrolase/oxidoreductase"/>
    <property type="match status" value="1"/>
</dbReference>
<dbReference type="AlphaFoldDB" id="A0AAP4BPU4"/>
<dbReference type="InterPro" id="IPR001279">
    <property type="entry name" value="Metallo-B-lactamas"/>
</dbReference>
<dbReference type="PANTHER" id="PTHR46233:SF4">
    <property type="entry name" value="METALLO-BETA-LACTAMASE DOMAIN-CONTAINING PROTEIN"/>
    <property type="match status" value="1"/>
</dbReference>
<protein>
    <submittedName>
        <fullName evidence="2">MBL fold metallo-hydrolase</fullName>
    </submittedName>
</protein>
<dbReference type="RefSeq" id="WP_027017470.1">
    <property type="nucleotide sequence ID" value="NZ_CP091863.1"/>
</dbReference>
<dbReference type="InterPro" id="IPR051453">
    <property type="entry name" value="MBL_Glyoxalase_II"/>
</dbReference>
<feature type="domain" description="Metallo-beta-lactamase" evidence="1">
    <location>
        <begin position="22"/>
        <end position="184"/>
    </location>
</feature>
<dbReference type="GeneID" id="42780879"/>